<proteinExistence type="predicted"/>
<sequence>MGESHHRPGHFIGTDLCPEPKPPLLSYIFSWKHLRDPADFGRLEEFNEAVRRLESGGHRMDSSAAEQVAPVVVIAAQSAEIAVGGGGGGPGKKPRFRSLNFICGKGRDAEDGPEQGRAPQDEKTDRRAEGDDDMAASACEGISNDDVRSPAISVPMDAVFGHGDQAVGEHHHQGSVPGSGEVCHDDHETTPSSSPESFVDLTSSTSTEAVEVSEHSPDCAQDAGSEGDQMASPVEAHLQVPAPTSCGDVVGDEVQYSGPGSTNLPSRAASPSAAADKTGGGGCVDPHGQGERIAMEMDKDAIRSENVGQVDSVVVTTAQAEIDADVGASGGQKKKAKFRRMTFVCGKGRKSRDVENGRERAPPEKTDGQCTDGDVGASASCAGMQSPFVSTPPDGFLGKGTKTDPANGGHHEGRSSPGCGNDDQESRPSSSRKSLVDLNLSPRTDADEALDHSPACAHDATTEGDLATPLAAYLQVPAPASGDVVGAEVQDFGPSSPNLSDDTVPSRAPSPSASADNTGGGGSIDLHRLGERIAMEMDEDAIRLEVARQFGAHRPRRGARRRAAAPVVPRVQFSLRLSHEEAMEDVAAVSIPEDVEPEAPAPAGHGSRKRRRRGG</sequence>
<protein>
    <submittedName>
        <fullName evidence="1">Uncharacterized protein</fullName>
    </submittedName>
</protein>
<reference evidence="1" key="2">
    <citation type="submission" date="2025-09" db="UniProtKB">
        <authorList>
            <consortium name="EnsemblPlants"/>
        </authorList>
    </citation>
    <scope>IDENTIFICATION</scope>
</reference>
<accession>A0ACD5UYL5</accession>
<dbReference type="Proteomes" id="UP001732700">
    <property type="component" value="Chromosome 2D"/>
</dbReference>
<evidence type="ECO:0000313" key="1">
    <source>
        <dbReference type="EnsemblPlants" id="AVESA.00010b.r2.2DG0332490.1.CDS.1"/>
    </source>
</evidence>
<reference evidence="1" key="1">
    <citation type="submission" date="2021-05" db="EMBL/GenBank/DDBJ databases">
        <authorList>
            <person name="Scholz U."/>
            <person name="Mascher M."/>
            <person name="Fiebig A."/>
        </authorList>
    </citation>
    <scope>NUCLEOTIDE SEQUENCE [LARGE SCALE GENOMIC DNA]</scope>
</reference>
<keyword evidence="2" id="KW-1185">Reference proteome</keyword>
<evidence type="ECO:0000313" key="2">
    <source>
        <dbReference type="Proteomes" id="UP001732700"/>
    </source>
</evidence>
<organism evidence="1 2">
    <name type="scientific">Avena sativa</name>
    <name type="common">Oat</name>
    <dbReference type="NCBI Taxonomy" id="4498"/>
    <lineage>
        <taxon>Eukaryota</taxon>
        <taxon>Viridiplantae</taxon>
        <taxon>Streptophyta</taxon>
        <taxon>Embryophyta</taxon>
        <taxon>Tracheophyta</taxon>
        <taxon>Spermatophyta</taxon>
        <taxon>Magnoliopsida</taxon>
        <taxon>Liliopsida</taxon>
        <taxon>Poales</taxon>
        <taxon>Poaceae</taxon>
        <taxon>BOP clade</taxon>
        <taxon>Pooideae</taxon>
        <taxon>Poodae</taxon>
        <taxon>Poeae</taxon>
        <taxon>Poeae Chloroplast Group 1 (Aveneae type)</taxon>
        <taxon>Aveninae</taxon>
        <taxon>Avena</taxon>
    </lineage>
</organism>
<name>A0ACD5UYL5_AVESA</name>
<dbReference type="EnsemblPlants" id="AVESA.00010b.r2.2DG0332490.1">
    <property type="protein sequence ID" value="AVESA.00010b.r2.2DG0332490.1.CDS.1"/>
    <property type="gene ID" value="AVESA.00010b.r2.2DG0332490"/>
</dbReference>